<accession>A0AAD2JVJ9</accession>
<keyword evidence="2" id="KW-1185">Reference proteome</keyword>
<dbReference type="AlphaFoldDB" id="A0AAD2JVJ9"/>
<comment type="caution">
    <text evidence="1">The sequence shown here is derived from an EMBL/GenBank/DDBJ whole genome shotgun (WGS) entry which is preliminary data.</text>
</comment>
<evidence type="ECO:0000313" key="1">
    <source>
        <dbReference type="EMBL" id="CAK5264100.1"/>
    </source>
</evidence>
<gene>
    <name evidence="1" type="ORF">MYCIT1_LOCUS4003</name>
</gene>
<evidence type="ECO:0000313" key="2">
    <source>
        <dbReference type="Proteomes" id="UP001295794"/>
    </source>
</evidence>
<reference evidence="1" key="1">
    <citation type="submission" date="2023-11" db="EMBL/GenBank/DDBJ databases">
        <authorList>
            <person name="De Vega J J."/>
            <person name="De Vega J J."/>
        </authorList>
    </citation>
    <scope>NUCLEOTIDE SEQUENCE</scope>
</reference>
<name>A0AAD2JVJ9_9AGAR</name>
<dbReference type="Proteomes" id="UP001295794">
    <property type="component" value="Unassembled WGS sequence"/>
</dbReference>
<dbReference type="EMBL" id="CAVNYO010000048">
    <property type="protein sequence ID" value="CAK5264100.1"/>
    <property type="molecule type" value="Genomic_DNA"/>
</dbReference>
<evidence type="ECO:0008006" key="3">
    <source>
        <dbReference type="Google" id="ProtNLM"/>
    </source>
</evidence>
<organism evidence="1 2">
    <name type="scientific">Mycena citricolor</name>
    <dbReference type="NCBI Taxonomy" id="2018698"/>
    <lineage>
        <taxon>Eukaryota</taxon>
        <taxon>Fungi</taxon>
        <taxon>Dikarya</taxon>
        <taxon>Basidiomycota</taxon>
        <taxon>Agaricomycotina</taxon>
        <taxon>Agaricomycetes</taxon>
        <taxon>Agaricomycetidae</taxon>
        <taxon>Agaricales</taxon>
        <taxon>Marasmiineae</taxon>
        <taxon>Mycenaceae</taxon>
        <taxon>Mycena</taxon>
    </lineage>
</organism>
<proteinExistence type="predicted"/>
<sequence>MFSTAIASAADKALYSSTSLTEEQSQTHRQLTASSQGEILDLAQGQEPALKLLANDSSVRDVLQRIPNEILSKILLAVLEEAPLAEFVYPPWYLGHVCQHWRALALALPGLWSVIAHGRSCEKIKTLIERSGAEPLRVRFWMPYGGGKERQEQALAVLDMLMDVSERWIAVSMDMRPSLVHRLSVLRGRLPQLRFLGLSLPAATDYSGDGVDYRDTVNAFELAPRLCDVSLDNIASIRHPNPIALPWGQLTRLHLAIHRPQHLLLLQSTPGLKWASVDFQTEAEAILSTVQIDVELPALRRMFTREIIFFDVLNAPLLEEVYTIDTGPTHLLQFLERSQAQTHKLRTLRLAWATTRSVSAILAAAPQIVSLGLQCGSNKEAEAMVSQLTVRADSTQCLGPNVTDLTLVFDERSVRQGSLMRMIKSRATSDGAKCRKLGVIKIWVTAGSMTLSEQSMYQLKVLQETQGLVYEVKRGPHLIDEWQE</sequence>
<protein>
    <recommendedName>
        <fullName evidence="3">F-box domain-containing protein</fullName>
    </recommendedName>
</protein>